<sequence length="88" mass="10404">MMHLPQTDSVSELAAFWQTHEVVDFENDLTEVVEPVFQRTEQITIPFSQQQLRALRTRARRDHLSAAALIEKWVRERLDSETQEPGWR</sequence>
<evidence type="ECO:0000313" key="2">
    <source>
        <dbReference type="Proteomes" id="UP000002964"/>
    </source>
</evidence>
<gene>
    <name evidence="1" type="ORF">Thi970DRAFT_00265</name>
</gene>
<dbReference type="EMBL" id="JH603164">
    <property type="protein sequence ID" value="EIC23758.1"/>
    <property type="molecule type" value="Genomic_DNA"/>
</dbReference>
<organism evidence="1 2">
    <name type="scientific">Thiorhodovibrio frisius</name>
    <dbReference type="NCBI Taxonomy" id="631362"/>
    <lineage>
        <taxon>Bacteria</taxon>
        <taxon>Pseudomonadati</taxon>
        <taxon>Pseudomonadota</taxon>
        <taxon>Gammaproteobacteria</taxon>
        <taxon>Chromatiales</taxon>
        <taxon>Chromatiaceae</taxon>
        <taxon>Thiorhodovibrio</taxon>
    </lineage>
</organism>
<dbReference type="Proteomes" id="UP000002964">
    <property type="component" value="Unassembled WGS sequence"/>
</dbReference>
<dbReference type="AlphaFoldDB" id="H8YVW7"/>
<proteinExistence type="predicted"/>
<reference evidence="2" key="1">
    <citation type="submission" date="2011-06" db="EMBL/GenBank/DDBJ databases">
        <authorList>
            <consortium name="US DOE Joint Genome Institute (JGI-PGF)"/>
            <person name="Lucas S."/>
            <person name="Han J."/>
            <person name="Lapidus A."/>
            <person name="Cheng J.-F."/>
            <person name="Goodwin L."/>
            <person name="Pitluck S."/>
            <person name="Peters L."/>
            <person name="Land M.L."/>
            <person name="Hauser L."/>
            <person name="Vogl K."/>
            <person name="Liu Z."/>
            <person name="Overmann J."/>
            <person name="Frigaard N.-U."/>
            <person name="Bryant D.A."/>
            <person name="Woyke T.J."/>
        </authorList>
    </citation>
    <scope>NUCLEOTIDE SEQUENCE [LARGE SCALE GENOMIC DNA]</scope>
    <source>
        <strain evidence="2">970</strain>
    </source>
</reference>
<reference evidence="1 2" key="2">
    <citation type="submission" date="2011-11" db="EMBL/GenBank/DDBJ databases">
        <authorList>
            <consortium name="US DOE Joint Genome Institute"/>
            <person name="Lucas S."/>
            <person name="Han J."/>
            <person name="Lapidus A."/>
            <person name="Cheng J.-F."/>
            <person name="Goodwin L."/>
            <person name="Pitluck S."/>
            <person name="Peters L."/>
            <person name="Ovchinnikova G."/>
            <person name="Zhang X."/>
            <person name="Detter J.C."/>
            <person name="Han C."/>
            <person name="Tapia R."/>
            <person name="Land M."/>
            <person name="Hauser L."/>
            <person name="Kyrpides N."/>
            <person name="Ivanova N."/>
            <person name="Pagani I."/>
            <person name="Vogl K."/>
            <person name="Liu Z."/>
            <person name="Overmann J."/>
            <person name="Frigaard N.-U."/>
            <person name="Bryant D."/>
            <person name="Woyke T."/>
        </authorList>
    </citation>
    <scope>NUCLEOTIDE SEQUENCE [LARGE SCALE GENOMIC DNA]</scope>
    <source>
        <strain evidence="1 2">970</strain>
    </source>
</reference>
<keyword evidence="2" id="KW-1185">Reference proteome</keyword>
<accession>H8YVW7</accession>
<evidence type="ECO:0000313" key="1">
    <source>
        <dbReference type="EMBL" id="EIC23758.1"/>
    </source>
</evidence>
<name>H8YVW7_9GAMM</name>
<protein>
    <submittedName>
        <fullName evidence="1">Uncharacterized protein</fullName>
    </submittedName>
</protein>
<dbReference type="RefSeq" id="WP_009146732.1">
    <property type="nucleotide sequence ID" value="NZ_CP121471.1"/>
</dbReference>
<dbReference type="HOGENOM" id="CLU_185848_1_0_6"/>